<dbReference type="EMBL" id="MU006294">
    <property type="protein sequence ID" value="KAF2853915.1"/>
    <property type="molecule type" value="Genomic_DNA"/>
</dbReference>
<organism evidence="2 3">
    <name type="scientific">Plenodomus tracheiphilus IPT5</name>
    <dbReference type="NCBI Taxonomy" id="1408161"/>
    <lineage>
        <taxon>Eukaryota</taxon>
        <taxon>Fungi</taxon>
        <taxon>Dikarya</taxon>
        <taxon>Ascomycota</taxon>
        <taxon>Pezizomycotina</taxon>
        <taxon>Dothideomycetes</taxon>
        <taxon>Pleosporomycetidae</taxon>
        <taxon>Pleosporales</taxon>
        <taxon>Pleosporineae</taxon>
        <taxon>Leptosphaeriaceae</taxon>
        <taxon>Plenodomus</taxon>
    </lineage>
</organism>
<dbReference type="AlphaFoldDB" id="A0A6A7BHH0"/>
<sequence>IITHCLDMVSYNPNSVTVLKQISSSRTLTSTNPPPSNRLTPTSGFPPGDFCSGPIESTKRVKKPRRGAEEAPASPAPSLPVPTAPPPLGPLLNCSLAFSISFNTASNSSITTCGLQNSVRFMVPSNLTILGASSHVKPMTSTGLVVGVSKLNADFSSGVGRGMSEGRRATVVRERP</sequence>
<evidence type="ECO:0000313" key="3">
    <source>
        <dbReference type="Proteomes" id="UP000799423"/>
    </source>
</evidence>
<feature type="non-terminal residue" evidence="2">
    <location>
        <position position="1"/>
    </location>
</feature>
<gene>
    <name evidence="2" type="ORF">T440DRAFT_389648</name>
</gene>
<feature type="compositionally biased region" description="Polar residues" evidence="1">
    <location>
        <begin position="26"/>
        <end position="43"/>
    </location>
</feature>
<dbReference type="OrthoDB" id="10573371at2759"/>
<keyword evidence="3" id="KW-1185">Reference proteome</keyword>
<proteinExistence type="predicted"/>
<feature type="region of interest" description="Disordered" evidence="1">
    <location>
        <begin position="26"/>
        <end position="84"/>
    </location>
</feature>
<protein>
    <submittedName>
        <fullName evidence="2">Uncharacterized protein</fullName>
    </submittedName>
</protein>
<evidence type="ECO:0000313" key="2">
    <source>
        <dbReference type="EMBL" id="KAF2853915.1"/>
    </source>
</evidence>
<name>A0A6A7BHH0_9PLEO</name>
<feature type="compositionally biased region" description="Pro residues" evidence="1">
    <location>
        <begin position="74"/>
        <end position="84"/>
    </location>
</feature>
<accession>A0A6A7BHH0</accession>
<reference evidence="2" key="1">
    <citation type="submission" date="2020-01" db="EMBL/GenBank/DDBJ databases">
        <authorList>
            <consortium name="DOE Joint Genome Institute"/>
            <person name="Haridas S."/>
            <person name="Albert R."/>
            <person name="Binder M."/>
            <person name="Bloem J."/>
            <person name="Labutti K."/>
            <person name="Salamov A."/>
            <person name="Andreopoulos B."/>
            <person name="Baker S.E."/>
            <person name="Barry K."/>
            <person name="Bills G."/>
            <person name="Bluhm B.H."/>
            <person name="Cannon C."/>
            <person name="Castanera R."/>
            <person name="Culley D.E."/>
            <person name="Daum C."/>
            <person name="Ezra D."/>
            <person name="Gonzalez J.B."/>
            <person name="Henrissat B."/>
            <person name="Kuo A."/>
            <person name="Liang C."/>
            <person name="Lipzen A."/>
            <person name="Lutzoni F."/>
            <person name="Magnuson J."/>
            <person name="Mondo S."/>
            <person name="Nolan M."/>
            <person name="Ohm R."/>
            <person name="Pangilinan J."/>
            <person name="Park H.-J."/>
            <person name="Ramirez L."/>
            <person name="Alfaro M."/>
            <person name="Sun H."/>
            <person name="Tritt A."/>
            <person name="Yoshinaga Y."/>
            <person name="Zwiers L.-H."/>
            <person name="Turgeon B.G."/>
            <person name="Goodwin S.B."/>
            <person name="Spatafora J.W."/>
            <person name="Crous P.W."/>
            <person name="Grigoriev I.V."/>
        </authorList>
    </citation>
    <scope>NUCLEOTIDE SEQUENCE</scope>
    <source>
        <strain evidence="2">IPT5</strain>
    </source>
</reference>
<dbReference type="Proteomes" id="UP000799423">
    <property type="component" value="Unassembled WGS sequence"/>
</dbReference>
<evidence type="ECO:0000256" key="1">
    <source>
        <dbReference type="SAM" id="MobiDB-lite"/>
    </source>
</evidence>